<reference evidence="1 2" key="1">
    <citation type="submission" date="2020-09" db="EMBL/GenBank/DDBJ databases">
        <title>De no assembly of potato wild relative species, Solanum commersonii.</title>
        <authorList>
            <person name="Cho K."/>
        </authorList>
    </citation>
    <scope>NUCLEOTIDE SEQUENCE [LARGE SCALE GENOMIC DNA]</scope>
    <source>
        <strain evidence="1">LZ3.2</strain>
        <tissue evidence="1">Leaf</tissue>
    </source>
</reference>
<sequence>MEMTCRKLSFRSDLASLSATLLFNFHVRVHYAGVRDLMEHPPAIMYNLMAQIEEFHYMSDDGSVIRSIGRRTLGKVLDGIARIRIGNQVRGDVFCVFIDKMIELISPKFVQNAIEVGQEKRRRDKSPLLRNNNKNIGSSSSAVELALLAL</sequence>
<dbReference type="Proteomes" id="UP000824120">
    <property type="component" value="Chromosome 5"/>
</dbReference>
<dbReference type="EMBL" id="JACXVP010000005">
    <property type="protein sequence ID" value="KAG5604278.1"/>
    <property type="molecule type" value="Genomic_DNA"/>
</dbReference>
<gene>
    <name evidence="1" type="ORF">H5410_025770</name>
</gene>
<name>A0A9J5YZH5_SOLCO</name>
<organism evidence="1 2">
    <name type="scientific">Solanum commersonii</name>
    <name type="common">Commerson's wild potato</name>
    <name type="synonym">Commerson's nightshade</name>
    <dbReference type="NCBI Taxonomy" id="4109"/>
    <lineage>
        <taxon>Eukaryota</taxon>
        <taxon>Viridiplantae</taxon>
        <taxon>Streptophyta</taxon>
        <taxon>Embryophyta</taxon>
        <taxon>Tracheophyta</taxon>
        <taxon>Spermatophyta</taxon>
        <taxon>Magnoliopsida</taxon>
        <taxon>eudicotyledons</taxon>
        <taxon>Gunneridae</taxon>
        <taxon>Pentapetalae</taxon>
        <taxon>asterids</taxon>
        <taxon>lamiids</taxon>
        <taxon>Solanales</taxon>
        <taxon>Solanaceae</taxon>
        <taxon>Solanoideae</taxon>
        <taxon>Solaneae</taxon>
        <taxon>Solanum</taxon>
    </lineage>
</organism>
<comment type="caution">
    <text evidence="1">The sequence shown here is derived from an EMBL/GenBank/DDBJ whole genome shotgun (WGS) entry which is preliminary data.</text>
</comment>
<keyword evidence="2" id="KW-1185">Reference proteome</keyword>
<dbReference type="AlphaFoldDB" id="A0A9J5YZH5"/>
<proteinExistence type="predicted"/>
<protein>
    <submittedName>
        <fullName evidence="1">Uncharacterized protein</fullName>
    </submittedName>
</protein>
<accession>A0A9J5YZH5</accession>
<evidence type="ECO:0000313" key="2">
    <source>
        <dbReference type="Proteomes" id="UP000824120"/>
    </source>
</evidence>
<evidence type="ECO:0000313" key="1">
    <source>
        <dbReference type="EMBL" id="KAG5604278.1"/>
    </source>
</evidence>